<comment type="caution">
    <text evidence="1">The sequence shown here is derived from an EMBL/GenBank/DDBJ whole genome shotgun (WGS) entry which is preliminary data.</text>
</comment>
<dbReference type="EC" id="1.21.4.3" evidence="1"/>
<proteinExistence type="predicted"/>
<dbReference type="EMBL" id="AQHZ01000015">
    <property type="protein sequence ID" value="ENO18385.1"/>
    <property type="molecule type" value="Genomic_DNA"/>
</dbReference>
<dbReference type="AlphaFoldDB" id="N6W784"/>
<evidence type="ECO:0000313" key="2">
    <source>
        <dbReference type="Proteomes" id="UP000013015"/>
    </source>
</evidence>
<dbReference type="EC" id="1.21.4.2" evidence="1"/>
<dbReference type="GO" id="GO:0033795">
    <property type="term" value="F:betaine reductase activity"/>
    <property type="evidence" value="ECO:0007669"/>
    <property type="project" value="UniProtKB-EC"/>
</dbReference>
<reference evidence="1 2" key="1">
    <citation type="submission" date="2013-03" db="EMBL/GenBank/DDBJ databases">
        <title>Reference genome for the Human Microbiome Project.</title>
        <authorList>
            <person name="Aqrawi P."/>
            <person name="Ayvaz T."/>
            <person name="Bess C."/>
            <person name="Blankenburg K."/>
            <person name="Coyle M."/>
            <person name="Deng J."/>
            <person name="Forbes L."/>
            <person name="Fowler G."/>
            <person name="Francisco L."/>
            <person name="Fu Q."/>
            <person name="Gibbs R."/>
            <person name="Gross S."/>
            <person name="Gubbala S."/>
            <person name="Hale W."/>
            <person name="Hemphill L."/>
            <person name="Highlander S."/>
            <person name="Hirani K."/>
            <person name="Jackson L."/>
            <person name="Jakkamsetti A."/>
            <person name="Javaid M."/>
            <person name="Jayaseelan J.C."/>
            <person name="Jiang H."/>
            <person name="Joshi V."/>
            <person name="Korchina V."/>
            <person name="Kovar C."/>
            <person name="Lara F."/>
            <person name="Lee S."/>
            <person name="Liu Y."/>
            <person name="Mata R."/>
            <person name="Mathew T."/>
            <person name="Munidasa M."/>
            <person name="Muzny D."/>
            <person name="Nazareth L."/>
            <person name="Ngo R."/>
            <person name="Nguyen L."/>
            <person name="Nguyen N."/>
            <person name="Okwuonu G."/>
            <person name="Ongeri F."/>
            <person name="Palculict T."/>
            <person name="Patil S."/>
            <person name="Petrosino J."/>
            <person name="Pham C."/>
            <person name="Pham P."/>
            <person name="Pu L.-L."/>
            <person name="Qin X."/>
            <person name="Qu J."/>
            <person name="Reid J."/>
            <person name="Ross M."/>
            <person name="Ruth R."/>
            <person name="Saada N."/>
            <person name="San Lucas F."/>
            <person name="Santibanez J."/>
            <person name="Shang Y."/>
            <person name="Simmons D."/>
            <person name="Song X.-Z."/>
            <person name="Tang L.-Y."/>
            <person name="Thornton R."/>
            <person name="Warren J."/>
            <person name="Weissenberger G."/>
            <person name="Wilczek-Boney K."/>
            <person name="Worley K."/>
            <person name="Youmans B."/>
            <person name="Zhang J."/>
            <person name="Zhang L."/>
            <person name="Zhao Z."/>
            <person name="Zhou C."/>
            <person name="Zhu D."/>
            <person name="Zhu Y."/>
        </authorList>
    </citation>
    <scope>NUCLEOTIDE SEQUENCE [LARGE SCALE GENOMIC DNA]</scope>
    <source>
        <strain evidence="1 2">F0333</strain>
    </source>
</reference>
<dbReference type="GO" id="GO:0033794">
    <property type="term" value="F:sarcosine reductase activity"/>
    <property type="evidence" value="ECO:0007669"/>
    <property type="project" value="UniProtKB-EC"/>
</dbReference>
<dbReference type="HOGENOM" id="CLU_3163550_0_0_11"/>
<keyword evidence="1" id="KW-0560">Oxidoreductase</keyword>
<accession>N6W784</accession>
<dbReference type="Proteomes" id="UP000013015">
    <property type="component" value="Unassembled WGS sequence"/>
</dbReference>
<dbReference type="EC" id="1.21.4.4" evidence="1"/>
<dbReference type="GO" id="GO:0030699">
    <property type="term" value="F:glycine reductase activity"/>
    <property type="evidence" value="ECO:0007669"/>
    <property type="project" value="UniProtKB-EC"/>
</dbReference>
<name>N6W784_9ACTO</name>
<evidence type="ECO:0000313" key="1">
    <source>
        <dbReference type="EMBL" id="ENO18385.1"/>
    </source>
</evidence>
<sequence length="47" mass="4811">MRGTGQDLVVSSVTDAHQGMSLLTGLGASSTFSAHLAARTAQLCFIC</sequence>
<dbReference type="PATRIC" id="fig|888050.3.peg.900"/>
<keyword evidence="2" id="KW-1185">Reference proteome</keyword>
<organism evidence="1 2">
    <name type="scientific">Schaalia cardiffensis F0333</name>
    <dbReference type="NCBI Taxonomy" id="888050"/>
    <lineage>
        <taxon>Bacteria</taxon>
        <taxon>Bacillati</taxon>
        <taxon>Actinomycetota</taxon>
        <taxon>Actinomycetes</taxon>
        <taxon>Actinomycetales</taxon>
        <taxon>Actinomycetaceae</taxon>
        <taxon>Schaalia</taxon>
    </lineage>
</organism>
<gene>
    <name evidence="1" type="ORF">HMPREF9004_0954</name>
</gene>
<dbReference type="STRING" id="888050.HMPREF9004_0954"/>
<protein>
    <submittedName>
        <fullName evidence="1">Glycine/sarcosine/betaine reductase complex component A</fullName>
        <ecNumber evidence="1">1.21.4.2</ecNumber>
        <ecNumber evidence="1">1.21.4.3</ecNumber>
        <ecNumber evidence="1">1.21.4.4</ecNumber>
    </submittedName>
</protein>